<gene>
    <name evidence="1" type="ORF">GTQ34_04400</name>
</gene>
<evidence type="ECO:0000313" key="1">
    <source>
        <dbReference type="EMBL" id="NAY91153.1"/>
    </source>
</evidence>
<keyword evidence="2" id="KW-1185">Reference proteome</keyword>
<dbReference type="EMBL" id="JAAABI010000001">
    <property type="protein sequence ID" value="NAY91153.1"/>
    <property type="molecule type" value="Genomic_DNA"/>
</dbReference>
<evidence type="ECO:0008006" key="3">
    <source>
        <dbReference type="Google" id="ProtNLM"/>
    </source>
</evidence>
<protein>
    <recommendedName>
        <fullName evidence="3">YD repeat-containing protein</fullName>
    </recommendedName>
</protein>
<dbReference type="Proteomes" id="UP000667650">
    <property type="component" value="Unassembled WGS sequence"/>
</dbReference>
<proteinExistence type="predicted"/>
<name>A0A964TAB3_9FLAO</name>
<dbReference type="AlphaFoldDB" id="A0A964TAB3"/>
<evidence type="ECO:0000313" key="2">
    <source>
        <dbReference type="Proteomes" id="UP000667650"/>
    </source>
</evidence>
<sequence>MMKNYVPILLILFLFVFPLRSQEVRILTVSDYDLNGKVKTCLVITDYGRELFEFNETGLLTKTVTQYNESDQDITLYKYKGGELVEKRMESYKNNVLDEATSMANFYTLDTIPRRRIVEKIISYDKDFLEQQEYQYNDFGQLTKIVTSSAGGVDETTFEYTPYKDELTKSIFNNGILEKSVRTSQRKTKDRLQKVLLTKEFIDGEPNTAQEEIFDDNDNLISKELFLYDLATKKFASQNKQLHYYSEGVLQKVVTETATTKSVEEYIFQFDSSPAKNWVKQIITPGNSYTTRVINYYPEDKVAETPNN</sequence>
<reference evidence="1" key="1">
    <citation type="submission" date="2020-01" db="EMBL/GenBank/DDBJ databases">
        <title>Muricauda ochracea sp. nov., isolated from a tidal flat of Garorim bay in Korea.</title>
        <authorList>
            <person name="Kim D."/>
            <person name="Yoo Y."/>
            <person name="Kim J.-J."/>
        </authorList>
    </citation>
    <scope>NUCLEOTIDE SEQUENCE</scope>
    <source>
        <strain evidence="1">JGD-17</strain>
    </source>
</reference>
<accession>A0A964TAB3</accession>
<organism evidence="1 2">
    <name type="scientific">Flagellimonas ochracea</name>
    <dbReference type="NCBI Taxonomy" id="2696472"/>
    <lineage>
        <taxon>Bacteria</taxon>
        <taxon>Pseudomonadati</taxon>
        <taxon>Bacteroidota</taxon>
        <taxon>Flavobacteriia</taxon>
        <taxon>Flavobacteriales</taxon>
        <taxon>Flavobacteriaceae</taxon>
        <taxon>Flagellimonas</taxon>
    </lineage>
</organism>
<comment type="caution">
    <text evidence="1">The sequence shown here is derived from an EMBL/GenBank/DDBJ whole genome shotgun (WGS) entry which is preliminary data.</text>
</comment>
<dbReference type="RefSeq" id="WP_166522537.1">
    <property type="nucleotide sequence ID" value="NZ_JAAABI010000001.1"/>
</dbReference>